<feature type="region of interest" description="Disordered" evidence="13">
    <location>
        <begin position="209"/>
        <end position="240"/>
    </location>
</feature>
<dbReference type="CTD" id="84277"/>
<dbReference type="GO" id="GO:0005743">
    <property type="term" value="C:mitochondrial inner membrane"/>
    <property type="evidence" value="ECO:0007669"/>
    <property type="project" value="UniProtKB-SubCell"/>
</dbReference>
<evidence type="ECO:0000256" key="8">
    <source>
        <dbReference type="ARBA" id="ARBA00023186"/>
    </source>
</evidence>
<comment type="subcellular location">
    <subcellularLocation>
        <location evidence="1">Mitochondrion inner membrane</location>
        <topology evidence="1">Single-pass membrane protein</topology>
    </subcellularLocation>
</comment>
<evidence type="ECO:0000256" key="2">
    <source>
        <dbReference type="ARBA" id="ARBA00022692"/>
    </source>
</evidence>
<proteinExistence type="predicted"/>
<evidence type="ECO:0000256" key="14">
    <source>
        <dbReference type="SAM" id="Phobius"/>
    </source>
</evidence>
<dbReference type="SMART" id="SM00271">
    <property type="entry name" value="DnaJ"/>
    <property type="match status" value="1"/>
</dbReference>
<dbReference type="SUPFAM" id="SSF46565">
    <property type="entry name" value="Chaperone J-domain"/>
    <property type="match status" value="1"/>
</dbReference>
<dbReference type="InterPro" id="IPR053025">
    <property type="entry name" value="Mito_ATP_Synthase-Asso"/>
</dbReference>
<dbReference type="Proteomes" id="UP000515140">
    <property type="component" value="Unplaced"/>
</dbReference>
<dbReference type="AlphaFoldDB" id="A0A6P5LS20"/>
<evidence type="ECO:0000256" key="12">
    <source>
        <dbReference type="ARBA" id="ARBA00070112"/>
    </source>
</evidence>
<organism evidence="16 17">
    <name type="scientific">Phascolarctos cinereus</name>
    <name type="common">Koala</name>
    <dbReference type="NCBI Taxonomy" id="38626"/>
    <lineage>
        <taxon>Eukaryota</taxon>
        <taxon>Metazoa</taxon>
        <taxon>Chordata</taxon>
        <taxon>Craniata</taxon>
        <taxon>Vertebrata</taxon>
        <taxon>Euteleostomi</taxon>
        <taxon>Mammalia</taxon>
        <taxon>Metatheria</taxon>
        <taxon>Diprotodontia</taxon>
        <taxon>Phascolarctidae</taxon>
        <taxon>Phascolarctos</taxon>
    </lineage>
</organism>
<dbReference type="Gene3D" id="1.10.287.110">
    <property type="entry name" value="DnaJ domain"/>
    <property type="match status" value="1"/>
</dbReference>
<evidence type="ECO:0000256" key="1">
    <source>
        <dbReference type="ARBA" id="ARBA00004434"/>
    </source>
</evidence>
<reference evidence="17" key="1">
    <citation type="submission" date="2025-08" db="UniProtKB">
        <authorList>
            <consortium name="RefSeq"/>
        </authorList>
    </citation>
    <scope>IDENTIFICATION</scope>
    <source>
        <tissue evidence="17">Spleen</tissue>
    </source>
</reference>
<dbReference type="Pfam" id="PF00226">
    <property type="entry name" value="DnaJ"/>
    <property type="match status" value="1"/>
</dbReference>
<dbReference type="PROSITE" id="PS50076">
    <property type="entry name" value="DNAJ_2"/>
    <property type="match status" value="1"/>
</dbReference>
<feature type="domain" description="J" evidence="15">
    <location>
        <begin position="137"/>
        <end position="202"/>
    </location>
</feature>
<evidence type="ECO:0000256" key="5">
    <source>
        <dbReference type="ARBA" id="ARBA00022989"/>
    </source>
</evidence>
<dbReference type="PANTHER" id="PTHR44873">
    <property type="entry name" value="DNAJ HOMOLOG SUBFAMILY C MEMBER 30, MITOCHONDRIAL"/>
    <property type="match status" value="1"/>
</dbReference>
<dbReference type="KEGG" id="pcw:110221215"/>
<dbReference type="FunCoup" id="A0A6P5LS20">
    <property type="interactions" value="553"/>
</dbReference>
<feature type="region of interest" description="Disordered" evidence="13">
    <location>
        <begin position="37"/>
        <end position="95"/>
    </location>
</feature>
<dbReference type="FunFam" id="1.10.287.110:FF:000060">
    <property type="entry name" value="DnaJ (Hsp40) homolog, subfamily C, member 30"/>
    <property type="match status" value="1"/>
</dbReference>
<dbReference type="GO" id="GO:0006754">
    <property type="term" value="P:ATP biosynthetic process"/>
    <property type="evidence" value="ECO:0007669"/>
    <property type="project" value="UniProtKB-KW"/>
</dbReference>
<evidence type="ECO:0000256" key="9">
    <source>
        <dbReference type="ARBA" id="ARBA00023310"/>
    </source>
</evidence>
<sequence length="307" mass="33516">MAALRKSPQRGVHVIFQALPLAPNSLHGALLTSTPRACAGAQEARPRSAPSSVLSSSSPRLAPRRARQVPRPVSRAGPSFASPAPHKMTAPGGRRWSPLLRSAGRKEAWASSTARGGGSWARKDQASGGSSRYSRTALYDLLDVPVTATQAQIKAAYYRQSFLYHPDRNSGSAEAAERFMRIGQAYMVLSSPSLRRQYDRGLLGAGHALGAARAPPSPSPPRPTRAHAASGPQRARPAPGGRHMFDFDAFYRAHYGEQLEREQRLRAWREAMRKDREARARSGPRWDDGLLLVVLLFLGFLGFSHIK</sequence>
<evidence type="ECO:0000313" key="16">
    <source>
        <dbReference type="Proteomes" id="UP000515140"/>
    </source>
</evidence>
<dbReference type="PRINTS" id="PR00625">
    <property type="entry name" value="JDOMAIN"/>
</dbReference>
<keyword evidence="16" id="KW-1185">Reference proteome</keyword>
<dbReference type="GeneID" id="110221215"/>
<feature type="region of interest" description="Disordered" evidence="13">
    <location>
        <begin position="107"/>
        <end position="129"/>
    </location>
</feature>
<evidence type="ECO:0000256" key="3">
    <source>
        <dbReference type="ARBA" id="ARBA00022792"/>
    </source>
</evidence>
<keyword evidence="3" id="KW-0999">Mitochondrion inner membrane</keyword>
<dbReference type="InParanoid" id="A0A6P5LS20"/>
<dbReference type="PANTHER" id="PTHR44873:SF1">
    <property type="entry name" value="DNAJ HOMOLOG SUBFAMILY C MEMBER 30, MITOCHONDRIAL"/>
    <property type="match status" value="1"/>
</dbReference>
<comment type="function">
    <text evidence="10">Mitochondrial protein enriched in neurons that acts as a regulator of mitochondrial respiration. Associates with the ATP synthase complex and facilitates ATP synthesis. May be a chaperone protein involved in the turnover of the subunits of mitochondrial complex I N-module. It facilitates the degradation of N-module subunits damaged by oxidative stress, and contributes to complex I functional efficiency.</text>
</comment>
<evidence type="ECO:0000256" key="4">
    <source>
        <dbReference type="ARBA" id="ARBA00022946"/>
    </source>
</evidence>
<evidence type="ECO:0000256" key="11">
    <source>
        <dbReference type="ARBA" id="ARBA00065070"/>
    </source>
</evidence>
<evidence type="ECO:0000256" key="10">
    <source>
        <dbReference type="ARBA" id="ARBA00058822"/>
    </source>
</evidence>
<feature type="transmembrane region" description="Helical" evidence="14">
    <location>
        <begin position="289"/>
        <end position="306"/>
    </location>
</feature>
<feature type="compositionally biased region" description="Low complexity" evidence="13">
    <location>
        <begin position="47"/>
        <end position="61"/>
    </location>
</feature>
<dbReference type="InterPro" id="IPR036869">
    <property type="entry name" value="J_dom_sf"/>
</dbReference>
<evidence type="ECO:0000259" key="15">
    <source>
        <dbReference type="PROSITE" id="PS50076"/>
    </source>
</evidence>
<keyword evidence="4" id="KW-0809">Transit peptide</keyword>
<accession>A0A6P5LS20</accession>
<evidence type="ECO:0000256" key="13">
    <source>
        <dbReference type="SAM" id="MobiDB-lite"/>
    </source>
</evidence>
<keyword evidence="6" id="KW-0496">Mitochondrion</keyword>
<evidence type="ECO:0000256" key="6">
    <source>
        <dbReference type="ARBA" id="ARBA00023128"/>
    </source>
</evidence>
<keyword evidence="9" id="KW-0066">ATP synthesis</keyword>
<dbReference type="CDD" id="cd06257">
    <property type="entry name" value="DnaJ"/>
    <property type="match status" value="1"/>
</dbReference>
<protein>
    <recommendedName>
        <fullName evidence="12">DnaJ homolog subfamily C member 30, mitochondrial</fullName>
    </recommendedName>
</protein>
<dbReference type="InterPro" id="IPR001623">
    <property type="entry name" value="DnaJ_domain"/>
</dbReference>
<keyword evidence="8" id="KW-0143">Chaperone</keyword>
<comment type="subunit">
    <text evidence="11">Associates with the ATP synthase complex. Interacts with MT-ATP6; interaction is direct. Interacts with ATP5MC2; interaction is direct.</text>
</comment>
<evidence type="ECO:0000313" key="17">
    <source>
        <dbReference type="RefSeq" id="XP_020861287.1"/>
    </source>
</evidence>
<keyword evidence="5 14" id="KW-1133">Transmembrane helix</keyword>
<gene>
    <name evidence="17" type="primary">DNAJC30</name>
</gene>
<name>A0A6P5LS20_PHACI</name>
<dbReference type="RefSeq" id="XP_020861287.1">
    <property type="nucleotide sequence ID" value="XM_021005628.1"/>
</dbReference>
<keyword evidence="2 14" id="KW-0812">Transmembrane</keyword>
<evidence type="ECO:0000256" key="7">
    <source>
        <dbReference type="ARBA" id="ARBA00023136"/>
    </source>
</evidence>
<keyword evidence="7 14" id="KW-0472">Membrane</keyword>